<reference evidence="3" key="1">
    <citation type="submission" date="2020-11" db="EMBL/GenBank/DDBJ databases">
        <title>Chlorella ohadii genome sequencing and assembly.</title>
        <authorList>
            <person name="Murik O."/>
            <person name="Treves H."/>
            <person name="Kedem I."/>
            <person name="Shotland Y."/>
            <person name="Kaplan A."/>
        </authorList>
    </citation>
    <scope>NUCLEOTIDE SEQUENCE</scope>
    <source>
        <strain evidence="3">1</strain>
    </source>
</reference>
<keyword evidence="4" id="KW-1185">Reference proteome</keyword>
<protein>
    <submittedName>
        <fullName evidence="3">Uncharacterized protein</fullName>
    </submittedName>
</protein>
<feature type="region of interest" description="Disordered" evidence="1">
    <location>
        <begin position="75"/>
        <end position="99"/>
    </location>
</feature>
<evidence type="ECO:0000256" key="2">
    <source>
        <dbReference type="SAM" id="SignalP"/>
    </source>
</evidence>
<dbReference type="Proteomes" id="UP001205105">
    <property type="component" value="Unassembled WGS sequence"/>
</dbReference>
<accession>A0AAD5H8R7</accession>
<feature type="signal peptide" evidence="2">
    <location>
        <begin position="1"/>
        <end position="25"/>
    </location>
</feature>
<name>A0AAD5H8R7_9CHLO</name>
<sequence length="442" mass="46502">MEKRQARGVLLLALLLCGQVAAAAGQPGRVRPAALTGTGLSPNQYVGAKSSANRYLMDQHISLLKKLQTLTAQPQVKAGASAKNPRASQAPPTLPGSLASSLEKWRDSFDWGSGAPTATLWQGISNAAQATAAHGEALSLARYYVQPDTVALLRANPTAVPDPLRGPVKRQACDASYPWVSAEAAAGLDMDGFLETQASVIAGQLKAWDQGVANRWGTLSQGRAPRYNISAPKLPRRSLQATCSGLPSFLNIPGLPLYYYIGGQGCLGVLRAASDVLTVCYQSGCRVFDIKDPTVVGTLATSLPSQMKVDLHTGICLGIEGIGKVLKKLGMSVCLGMTLAVYPLTYQFSTTFGASLLIAGLELNSKVQFAPASANPFCNLVKQNNPTAWNKVVKCIDYCAWPAGRGAFELGAWLNLLFYRKTCDVPPAATPAGSPGGDAAAP</sequence>
<feature type="chain" id="PRO_5042143364" evidence="2">
    <location>
        <begin position="26"/>
        <end position="442"/>
    </location>
</feature>
<keyword evidence="2" id="KW-0732">Signal</keyword>
<dbReference type="EMBL" id="JADXDR010000015">
    <property type="protein sequence ID" value="KAI7845628.1"/>
    <property type="molecule type" value="Genomic_DNA"/>
</dbReference>
<comment type="caution">
    <text evidence="3">The sequence shown here is derived from an EMBL/GenBank/DDBJ whole genome shotgun (WGS) entry which is preliminary data.</text>
</comment>
<proteinExistence type="predicted"/>
<dbReference type="AlphaFoldDB" id="A0AAD5H8R7"/>
<organism evidence="3 4">
    <name type="scientific">Chlorella ohadii</name>
    <dbReference type="NCBI Taxonomy" id="2649997"/>
    <lineage>
        <taxon>Eukaryota</taxon>
        <taxon>Viridiplantae</taxon>
        <taxon>Chlorophyta</taxon>
        <taxon>core chlorophytes</taxon>
        <taxon>Trebouxiophyceae</taxon>
        <taxon>Chlorellales</taxon>
        <taxon>Chlorellaceae</taxon>
        <taxon>Chlorella clade</taxon>
        <taxon>Chlorella</taxon>
    </lineage>
</organism>
<gene>
    <name evidence="3" type="ORF">COHA_000914</name>
</gene>
<evidence type="ECO:0000313" key="4">
    <source>
        <dbReference type="Proteomes" id="UP001205105"/>
    </source>
</evidence>
<evidence type="ECO:0000256" key="1">
    <source>
        <dbReference type="SAM" id="MobiDB-lite"/>
    </source>
</evidence>
<evidence type="ECO:0000313" key="3">
    <source>
        <dbReference type="EMBL" id="KAI7845628.1"/>
    </source>
</evidence>